<evidence type="ECO:0000313" key="2">
    <source>
        <dbReference type="EMBL" id="QDO88030.1"/>
    </source>
</evidence>
<keyword evidence="3" id="KW-1185">Reference proteome</keyword>
<dbReference type="EMBL" id="CP041616">
    <property type="protein sequence ID" value="QDO88030.1"/>
    <property type="molecule type" value="Genomic_DNA"/>
</dbReference>
<organism evidence="2 3">
    <name type="scientific">Ornithinimicrobium ciconiae</name>
    <dbReference type="NCBI Taxonomy" id="2594265"/>
    <lineage>
        <taxon>Bacteria</taxon>
        <taxon>Bacillati</taxon>
        <taxon>Actinomycetota</taxon>
        <taxon>Actinomycetes</taxon>
        <taxon>Micrococcales</taxon>
        <taxon>Ornithinimicrobiaceae</taxon>
        <taxon>Ornithinimicrobium</taxon>
    </lineage>
</organism>
<proteinExistence type="predicted"/>
<dbReference type="RefSeq" id="WP_143782705.1">
    <property type="nucleotide sequence ID" value="NZ_CP041616.1"/>
</dbReference>
<name>A0A516G9J6_9MICO</name>
<feature type="region of interest" description="Disordered" evidence="1">
    <location>
        <begin position="1"/>
        <end position="22"/>
    </location>
</feature>
<dbReference type="KEGG" id="orz:FNH13_06435"/>
<evidence type="ECO:0000256" key="1">
    <source>
        <dbReference type="SAM" id="MobiDB-lite"/>
    </source>
</evidence>
<accession>A0A516G9J6</accession>
<gene>
    <name evidence="2" type="ORF">FNH13_06435</name>
</gene>
<protein>
    <submittedName>
        <fullName evidence="2">Uncharacterized protein</fullName>
    </submittedName>
</protein>
<dbReference type="AlphaFoldDB" id="A0A516G9J6"/>
<evidence type="ECO:0000313" key="3">
    <source>
        <dbReference type="Proteomes" id="UP000315395"/>
    </source>
</evidence>
<dbReference type="Proteomes" id="UP000315395">
    <property type="component" value="Chromosome"/>
</dbReference>
<reference evidence="2 3" key="1">
    <citation type="submission" date="2019-07" db="EMBL/GenBank/DDBJ databases">
        <title>complete genome sequencing of Ornithinimicrobium sp. H23M54.</title>
        <authorList>
            <person name="Bae J.-W."/>
            <person name="Lee S.-Y."/>
        </authorList>
    </citation>
    <scope>NUCLEOTIDE SEQUENCE [LARGE SCALE GENOMIC DNA]</scope>
    <source>
        <strain evidence="2 3">H23M54</strain>
    </source>
</reference>
<sequence length="63" mass="7088">MRWTRTWSRRNRGRSVTGSPPPWPITAVAAALAQELQAHDPLATPYVVEHNDRVIQVTLDLAL</sequence>